<comment type="caution">
    <text evidence="1">The sequence shown here is derived from an EMBL/GenBank/DDBJ whole genome shotgun (WGS) entry which is preliminary data.</text>
</comment>
<gene>
    <name evidence="1" type="ORF">ACFS7Y_02440</name>
</gene>
<protein>
    <submittedName>
        <fullName evidence="1">RteC domain-containing protein</fullName>
    </submittedName>
</protein>
<dbReference type="Pfam" id="PF09357">
    <property type="entry name" value="RteC"/>
    <property type="match status" value="1"/>
</dbReference>
<evidence type="ECO:0000313" key="1">
    <source>
        <dbReference type="EMBL" id="MFD2966224.1"/>
    </source>
</evidence>
<organism evidence="1 2">
    <name type="scientific">Sphingobacterium bambusae</name>
    <dbReference type="NCBI Taxonomy" id="662858"/>
    <lineage>
        <taxon>Bacteria</taxon>
        <taxon>Pseudomonadati</taxon>
        <taxon>Bacteroidota</taxon>
        <taxon>Sphingobacteriia</taxon>
        <taxon>Sphingobacteriales</taxon>
        <taxon>Sphingobacteriaceae</taxon>
        <taxon>Sphingobacterium</taxon>
    </lineage>
</organism>
<evidence type="ECO:0000313" key="2">
    <source>
        <dbReference type="Proteomes" id="UP001597525"/>
    </source>
</evidence>
<accession>A0ABW6BDV1</accession>
<dbReference type="RefSeq" id="WP_320184015.1">
    <property type="nucleotide sequence ID" value="NZ_CP138332.1"/>
</dbReference>
<sequence>MKIALSNICSLISAEQDRLTLSGASLIEESSSMTIFLKDLLLKLKVQILKDSFTMREDEIQFFRVIKPYILGRLMFYNKIFKIETGCPFAGGEIARTYYLQLINVLEEEFRRSTTSSDFYRYYRSGRTDRDNLYFVRGNIDYNDGLNSFAFELDYNFSTYYDYKVSKIVGNDLLYSYLAARTSILVETQRSLDFLEEPITWTESKNALAELIYSLHAASSVNNGQLGIRRLTLIFEKMFNVSLPEVHHSFHRMKARSGSRTRFLEKLKRSIEEYMNEE</sequence>
<name>A0ABW6BDV1_9SPHI</name>
<keyword evidence="2" id="KW-1185">Reference proteome</keyword>
<dbReference type="Proteomes" id="UP001597525">
    <property type="component" value="Unassembled WGS sequence"/>
</dbReference>
<dbReference type="EMBL" id="JBHUPB010000003">
    <property type="protein sequence ID" value="MFD2966224.1"/>
    <property type="molecule type" value="Genomic_DNA"/>
</dbReference>
<reference evidence="2" key="1">
    <citation type="journal article" date="2019" name="Int. J. Syst. Evol. Microbiol.">
        <title>The Global Catalogue of Microorganisms (GCM) 10K type strain sequencing project: providing services to taxonomists for standard genome sequencing and annotation.</title>
        <authorList>
            <consortium name="The Broad Institute Genomics Platform"/>
            <consortium name="The Broad Institute Genome Sequencing Center for Infectious Disease"/>
            <person name="Wu L."/>
            <person name="Ma J."/>
        </authorList>
    </citation>
    <scope>NUCLEOTIDE SEQUENCE [LARGE SCALE GENOMIC DNA]</scope>
    <source>
        <strain evidence="2">KCTC 22814</strain>
    </source>
</reference>
<dbReference type="InterPro" id="IPR018534">
    <property type="entry name" value="Tet_reg_excision_RteC"/>
</dbReference>
<proteinExistence type="predicted"/>